<proteinExistence type="predicted"/>
<sequence length="149" mass="16520">MTEPPGFHVANVHAVEAGYRQDRLHDALGILLSGFTVGQKASQPVNRCHNATFVFSSVGKRIARVYFNHSWPGAGNINSEFAISAGAYYPGPITLSPALSLRERDRPAVVAVLVKRQRRIKNTHRFVKFFLVIDKNFFFFAADGQFVGA</sequence>
<gene>
    <name evidence="1" type="ORF">H7U16_08520</name>
</gene>
<evidence type="ECO:0000313" key="1">
    <source>
        <dbReference type="EMBL" id="MBC2862391.1"/>
    </source>
</evidence>
<protein>
    <submittedName>
        <fullName evidence="1">Uncharacterized protein</fullName>
    </submittedName>
</protein>
<dbReference type="Proteomes" id="UP000592342">
    <property type="component" value="Unassembled WGS sequence"/>
</dbReference>
<evidence type="ECO:0000313" key="2">
    <source>
        <dbReference type="Proteomes" id="UP000592342"/>
    </source>
</evidence>
<accession>A0A7X1LNF5</accession>
<comment type="caution">
    <text evidence="1">The sequence shown here is derived from an EMBL/GenBank/DDBJ whole genome shotgun (WGS) entry which is preliminary data.</text>
</comment>
<organism evidence="1 2">
    <name type="scientific">Klebsiella pneumoniae</name>
    <dbReference type="NCBI Taxonomy" id="573"/>
    <lineage>
        <taxon>Bacteria</taxon>
        <taxon>Pseudomonadati</taxon>
        <taxon>Pseudomonadota</taxon>
        <taxon>Gammaproteobacteria</taxon>
        <taxon>Enterobacterales</taxon>
        <taxon>Enterobacteriaceae</taxon>
        <taxon>Klebsiella/Raoultella group</taxon>
        <taxon>Klebsiella</taxon>
        <taxon>Klebsiella pneumoniae complex</taxon>
    </lineage>
</organism>
<dbReference type="EMBL" id="JACLRA010000001">
    <property type="protein sequence ID" value="MBC2862391.1"/>
    <property type="molecule type" value="Genomic_DNA"/>
</dbReference>
<reference evidence="1 2" key="1">
    <citation type="submission" date="2020-08" db="EMBL/GenBank/DDBJ databases">
        <title>Tigecycline and colistin resistance in Klebsiella pneumoniae.</title>
        <authorList>
            <person name="Ramesh N."/>
            <person name="Shanthini T."/>
            <person name="Prasanth M."/>
            <person name="Senthilkumar N."/>
            <person name="Meesala Krishna M."/>
            <person name="Guruswami G."/>
        </authorList>
    </citation>
    <scope>NUCLEOTIDE SEQUENCE [LARGE SCALE GENOMIC DNA]</scope>
    <source>
        <strain evidence="1 2">SHM 84</strain>
    </source>
</reference>
<name>A0A7X1LNF5_KLEPN</name>
<dbReference type="AlphaFoldDB" id="A0A7X1LNF5"/>